<dbReference type="FunFam" id="1.10.10.10:FF:000001">
    <property type="entry name" value="LysR family transcriptional regulator"/>
    <property type="match status" value="1"/>
</dbReference>
<keyword evidence="2" id="KW-0805">Transcription regulation</keyword>
<dbReference type="CDD" id="cd05466">
    <property type="entry name" value="PBP2_LTTR_substrate"/>
    <property type="match status" value="1"/>
</dbReference>
<dbReference type="Pfam" id="PF03466">
    <property type="entry name" value="LysR_substrate"/>
    <property type="match status" value="1"/>
</dbReference>
<evidence type="ECO:0000256" key="4">
    <source>
        <dbReference type="ARBA" id="ARBA00023163"/>
    </source>
</evidence>
<gene>
    <name evidence="6" type="ORF">R6G71_01110</name>
    <name evidence="7" type="ORF">SAMN05421878_102116</name>
</gene>
<dbReference type="Pfam" id="PF00126">
    <property type="entry name" value="HTH_1"/>
    <property type="match status" value="1"/>
</dbReference>
<dbReference type="Gene3D" id="3.40.190.290">
    <property type="match status" value="1"/>
</dbReference>
<accession>A0A0K9ESP2</accession>
<dbReference type="PATRIC" id="fig|1657.3.peg.1153"/>
<dbReference type="PANTHER" id="PTHR30419:SF31">
    <property type="entry name" value="BLR3139 PROTEIN"/>
    <property type="match status" value="1"/>
</dbReference>
<comment type="similarity">
    <text evidence="1">Belongs to the LysR transcriptional regulatory family.</text>
</comment>
<reference evidence="7" key="1">
    <citation type="submission" date="2016-10" db="EMBL/GenBank/DDBJ databases">
        <authorList>
            <person name="de Groot N.N."/>
        </authorList>
    </citation>
    <scope>NUCLEOTIDE SEQUENCE [LARGE SCALE GENOMIC DNA]</scope>
    <source>
        <strain evidence="7">DSM 20639</strain>
    </source>
</reference>
<keyword evidence="3 7" id="KW-0238">DNA-binding</keyword>
<evidence type="ECO:0000313" key="7">
    <source>
        <dbReference type="EMBL" id="SDE10903.1"/>
    </source>
</evidence>
<evidence type="ECO:0000256" key="2">
    <source>
        <dbReference type="ARBA" id="ARBA00023015"/>
    </source>
</evidence>
<dbReference type="InterPro" id="IPR050950">
    <property type="entry name" value="HTH-type_LysR_regulators"/>
</dbReference>
<evidence type="ECO:0000313" key="6">
    <source>
        <dbReference type="EMBL" id="MDY5152656.1"/>
    </source>
</evidence>
<dbReference type="PROSITE" id="PS50931">
    <property type="entry name" value="HTH_LYSR"/>
    <property type="match status" value="1"/>
</dbReference>
<dbReference type="STRING" id="1657.ACU20_04840"/>
<dbReference type="Proteomes" id="UP001273799">
    <property type="component" value="Unassembled WGS sequence"/>
</dbReference>
<dbReference type="InterPro" id="IPR005119">
    <property type="entry name" value="LysR_subst-bd"/>
</dbReference>
<name>A0A0K9ESP2_9ACTO</name>
<keyword evidence="4" id="KW-0804">Transcription</keyword>
<proteinExistence type="inferred from homology"/>
<dbReference type="GO" id="GO:0003677">
    <property type="term" value="F:DNA binding"/>
    <property type="evidence" value="ECO:0007669"/>
    <property type="project" value="UniProtKB-KW"/>
</dbReference>
<dbReference type="AlphaFoldDB" id="A0A0K9ESP2"/>
<keyword evidence="8" id="KW-1185">Reference proteome</keyword>
<feature type="domain" description="HTH lysR-type" evidence="5">
    <location>
        <begin position="1"/>
        <end position="58"/>
    </location>
</feature>
<sequence>MQLSQLEYFVALAREKNFGRAAEQSYISPSAFSEAIKKLENELGVRLVDRGKQTSELTADGRLLLPFAEKILNLVDELREMAQPDAHESRIRVRLGVIPWAGALSTQLASRITRAYPRVRVEIAMGTTDWLLNALHHRELDAAIVLPEHDDYTGLRTAPLHEDRLVVIASPACFAGAGLESTACEAGRITEANPVGLTLPAITGKDLGRLPLCLLNTQMAARAKLDAALAERGLVVRPRIEADSLYTQFAMVEANNWAAVVPASAVRNHYRRYGLEVRSLIEPAVTLHPVLAWCDEEPLTRAVQVALSVFS</sequence>
<dbReference type="PANTHER" id="PTHR30419">
    <property type="entry name" value="HTH-TYPE TRANSCRIPTIONAL REGULATOR YBHD"/>
    <property type="match status" value="1"/>
</dbReference>
<dbReference type="EMBL" id="FNAU01000002">
    <property type="protein sequence ID" value="SDE10903.1"/>
    <property type="molecule type" value="Genomic_DNA"/>
</dbReference>
<evidence type="ECO:0000256" key="3">
    <source>
        <dbReference type="ARBA" id="ARBA00023125"/>
    </source>
</evidence>
<dbReference type="EMBL" id="JAWNFU010000001">
    <property type="protein sequence ID" value="MDY5152656.1"/>
    <property type="molecule type" value="Genomic_DNA"/>
</dbReference>
<dbReference type="InterPro" id="IPR036388">
    <property type="entry name" value="WH-like_DNA-bd_sf"/>
</dbReference>
<dbReference type="Gene3D" id="1.10.10.10">
    <property type="entry name" value="Winged helix-like DNA-binding domain superfamily/Winged helix DNA-binding domain"/>
    <property type="match status" value="1"/>
</dbReference>
<dbReference type="RefSeq" id="WP_049619708.1">
    <property type="nucleotide sequence ID" value="NZ_FNAU01000002.1"/>
</dbReference>
<dbReference type="Proteomes" id="UP000182744">
    <property type="component" value="Unassembled WGS sequence"/>
</dbReference>
<dbReference type="SUPFAM" id="SSF53850">
    <property type="entry name" value="Periplasmic binding protein-like II"/>
    <property type="match status" value="1"/>
</dbReference>
<evidence type="ECO:0000313" key="8">
    <source>
        <dbReference type="Proteomes" id="UP000182744"/>
    </source>
</evidence>
<evidence type="ECO:0000256" key="1">
    <source>
        <dbReference type="ARBA" id="ARBA00009437"/>
    </source>
</evidence>
<dbReference type="InterPro" id="IPR036390">
    <property type="entry name" value="WH_DNA-bd_sf"/>
</dbReference>
<dbReference type="GO" id="GO:0003700">
    <property type="term" value="F:DNA-binding transcription factor activity"/>
    <property type="evidence" value="ECO:0007669"/>
    <property type="project" value="InterPro"/>
</dbReference>
<reference evidence="8" key="2">
    <citation type="submission" date="2016-10" db="EMBL/GenBank/DDBJ databases">
        <authorList>
            <person name="Varghese N."/>
        </authorList>
    </citation>
    <scope>NUCLEOTIDE SEQUENCE [LARGE SCALE GENOMIC DNA]</scope>
    <source>
        <strain evidence="8">DSM 20639</strain>
    </source>
</reference>
<protein>
    <submittedName>
        <fullName evidence="7">DNA-binding transcriptional regulator, LysR family</fullName>
    </submittedName>
    <submittedName>
        <fullName evidence="6">LysR family transcriptional regulator</fullName>
    </submittedName>
</protein>
<dbReference type="SUPFAM" id="SSF46785">
    <property type="entry name" value="Winged helix' DNA-binding domain"/>
    <property type="match status" value="1"/>
</dbReference>
<dbReference type="GO" id="GO:0005829">
    <property type="term" value="C:cytosol"/>
    <property type="evidence" value="ECO:0007669"/>
    <property type="project" value="TreeGrafter"/>
</dbReference>
<dbReference type="InterPro" id="IPR000847">
    <property type="entry name" value="LysR_HTH_N"/>
</dbReference>
<reference evidence="6" key="3">
    <citation type="submission" date="2023-10" db="EMBL/GenBank/DDBJ databases">
        <title>Whole Genome based description of the genera Actinobaculum and Actinotignum reveals a complex phylogenetic relationship within the species included in the genus Actinotignum.</title>
        <authorList>
            <person name="Jensen C.S."/>
            <person name="Dargis R."/>
            <person name="Kemp M."/>
            <person name="Christensen J.J."/>
        </authorList>
    </citation>
    <scope>NUCLEOTIDE SEQUENCE</scope>
    <source>
        <strain evidence="6">Actinobaculum_suis_CCUG19206T</strain>
    </source>
</reference>
<evidence type="ECO:0000259" key="5">
    <source>
        <dbReference type="PROSITE" id="PS50931"/>
    </source>
</evidence>
<organism evidence="7 8">
    <name type="scientific">Actinobaculum suis</name>
    <dbReference type="NCBI Taxonomy" id="1657"/>
    <lineage>
        <taxon>Bacteria</taxon>
        <taxon>Bacillati</taxon>
        <taxon>Actinomycetota</taxon>
        <taxon>Actinomycetes</taxon>
        <taxon>Actinomycetales</taxon>
        <taxon>Actinomycetaceae</taxon>
        <taxon>Actinobaculum</taxon>
    </lineage>
</organism>